<dbReference type="PANTHER" id="PTHR43814">
    <property type="entry name" value="ARGININOSUCCINATE LYASE"/>
    <property type="match status" value="1"/>
</dbReference>
<dbReference type="Gene3D" id="1.10.40.30">
    <property type="entry name" value="Fumarase/aspartase (C-terminal domain)"/>
    <property type="match status" value="1"/>
</dbReference>
<keyword evidence="4 6" id="KW-0456">Lyase</keyword>
<dbReference type="Proteomes" id="UP000663421">
    <property type="component" value="Chromosome"/>
</dbReference>
<dbReference type="InterPro" id="IPR009049">
    <property type="entry name" value="Argininosuccinate_lyase"/>
</dbReference>
<dbReference type="Gene3D" id="1.20.200.10">
    <property type="entry name" value="Fumarase/aspartase (Central domain)"/>
    <property type="match status" value="1"/>
</dbReference>
<dbReference type="InterPro" id="IPR022761">
    <property type="entry name" value="Fumarate_lyase_N"/>
</dbReference>
<organism evidence="6 7">
    <name type="scientific">Streptomyces malaysiensis</name>
    <dbReference type="NCBI Taxonomy" id="92644"/>
    <lineage>
        <taxon>Bacteria</taxon>
        <taxon>Bacillati</taxon>
        <taxon>Actinomycetota</taxon>
        <taxon>Actinomycetes</taxon>
        <taxon>Kitasatosporales</taxon>
        <taxon>Streptomycetaceae</taxon>
        <taxon>Streptomyces</taxon>
        <taxon>Streptomyces violaceusniger group</taxon>
    </lineage>
</organism>
<dbReference type="EMBL" id="CP065050">
    <property type="protein sequence ID" value="QPI59729.1"/>
    <property type="molecule type" value="Genomic_DNA"/>
</dbReference>
<accession>A0ABX6WE54</accession>
<evidence type="ECO:0000256" key="3">
    <source>
        <dbReference type="ARBA" id="ARBA00022571"/>
    </source>
</evidence>
<dbReference type="InterPro" id="IPR024083">
    <property type="entry name" value="Fumarase/histidase_N"/>
</dbReference>
<dbReference type="Gene3D" id="1.10.275.10">
    <property type="entry name" value="Fumarase/aspartase (N-terminal domain)"/>
    <property type="match status" value="1"/>
</dbReference>
<evidence type="ECO:0000256" key="1">
    <source>
        <dbReference type="ARBA" id="ARBA00004941"/>
    </source>
</evidence>
<protein>
    <recommendedName>
        <fullName evidence="2">argininosuccinate lyase</fullName>
        <ecNumber evidence="2">4.3.2.1</ecNumber>
    </recommendedName>
</protein>
<evidence type="ECO:0000313" key="6">
    <source>
        <dbReference type="EMBL" id="QPI59729.1"/>
    </source>
</evidence>
<comment type="pathway">
    <text evidence="1">Amino-acid biosynthesis; L-arginine biosynthesis; L-arginine from L-ornithine and carbamoyl phosphate: step 3/3.</text>
</comment>
<evidence type="ECO:0000313" key="7">
    <source>
        <dbReference type="Proteomes" id="UP000663421"/>
    </source>
</evidence>
<dbReference type="PRINTS" id="PR00145">
    <property type="entry name" value="ARGSUCLYASE"/>
</dbReference>
<dbReference type="InterPro" id="IPR000362">
    <property type="entry name" value="Fumarate_lyase_fam"/>
</dbReference>
<gene>
    <name evidence="6" type="ORF">I1A49_36905</name>
</gene>
<feature type="domain" description="Fumarate lyase N-terminal" evidence="5">
    <location>
        <begin position="68"/>
        <end position="301"/>
    </location>
</feature>
<dbReference type="InterPro" id="IPR008948">
    <property type="entry name" value="L-Aspartase-like"/>
</dbReference>
<sequence>MAPFGNSAGTSLTGRISADPHGLLRTEVLEPQLRHELTNLLPYYIRAEKVLLAEYYRMGLLATDEVDALDQQLTAAGADATAVEEVAAETMSDIAFAIERFVTARVPSLPPSWHVDRSRNDLQATAQACYGRSRLLQIDAALVTFGRAALNAARRHEDVLLPGYTHAQPAQIISPAYYLSALAEQVLHALRRIEAVDRSAACPLGAGAMAGQELPWDRARMARLLGFDHVSEHALRAVAQRDWALEATAELSLLGTALSRFATDLMTWGGAGHGFIDLPDEWSGISSAMPQKKNFPVLERIRARTAHLTAAHFGIAAAQRSTPFTNSVEISKEASAQVPAAFDTALSVLRLFTAVLDHLTFRADHTREACEAEHFGGFTLANLLTLNAGVPWRSAQVLAGRYVVAATEAALSPMKPDPALLQRLAEEAGHFVPDAGDLLRTAFDVPGALRAKRSTGSTNPEEVRRTCVAHSAELDRFDRRRTARETRMRRGAAELDQVLAHITAARPSC</sequence>
<reference evidence="6 7" key="1">
    <citation type="submission" date="2020-11" db="EMBL/GenBank/DDBJ databases">
        <title>Complete genome sequence unveiled secondary metabolic potentials in Streptomyces solisilvae HNM0141.</title>
        <authorList>
            <person name="Huang X."/>
        </authorList>
    </citation>
    <scope>NUCLEOTIDE SEQUENCE [LARGE SCALE GENOMIC DNA]</scope>
    <source>
        <strain evidence="6 7">HNM0141</strain>
    </source>
</reference>
<dbReference type="EC" id="4.3.2.1" evidence="2"/>
<dbReference type="SUPFAM" id="SSF48557">
    <property type="entry name" value="L-aspartase-like"/>
    <property type="match status" value="1"/>
</dbReference>
<keyword evidence="3" id="KW-0028">Amino-acid biosynthesis</keyword>
<proteinExistence type="predicted"/>
<keyword evidence="7" id="KW-1185">Reference proteome</keyword>
<keyword evidence="3" id="KW-0055">Arginine biosynthesis</keyword>
<dbReference type="Pfam" id="PF00206">
    <property type="entry name" value="Lyase_1"/>
    <property type="match status" value="1"/>
</dbReference>
<evidence type="ECO:0000256" key="4">
    <source>
        <dbReference type="ARBA" id="ARBA00023239"/>
    </source>
</evidence>
<name>A0ABX6WE54_STRMQ</name>
<evidence type="ECO:0000256" key="2">
    <source>
        <dbReference type="ARBA" id="ARBA00012338"/>
    </source>
</evidence>
<dbReference type="PANTHER" id="PTHR43814:SF1">
    <property type="entry name" value="ARGININOSUCCINATE LYASE"/>
    <property type="match status" value="1"/>
</dbReference>
<dbReference type="GO" id="GO:0016829">
    <property type="term" value="F:lyase activity"/>
    <property type="evidence" value="ECO:0007669"/>
    <property type="project" value="UniProtKB-KW"/>
</dbReference>
<dbReference type="PRINTS" id="PR00149">
    <property type="entry name" value="FUMRATELYASE"/>
</dbReference>
<evidence type="ECO:0000259" key="5">
    <source>
        <dbReference type="Pfam" id="PF00206"/>
    </source>
</evidence>